<reference evidence="1" key="3">
    <citation type="submission" date="2025-09" db="UniProtKB">
        <authorList>
            <consortium name="Ensembl"/>
        </authorList>
    </citation>
    <scope>IDENTIFICATION</scope>
</reference>
<evidence type="ECO:0000313" key="2">
    <source>
        <dbReference type="Proteomes" id="UP000472265"/>
    </source>
</evidence>
<dbReference type="Proteomes" id="UP000472265">
    <property type="component" value="Chromosome 6"/>
</dbReference>
<protein>
    <submittedName>
        <fullName evidence="1">Uncharacterized protein</fullName>
    </submittedName>
</protein>
<dbReference type="GeneTree" id="ENSGT00940000177702"/>
<keyword evidence="2" id="KW-1185">Reference proteome</keyword>
<evidence type="ECO:0000313" key="1">
    <source>
        <dbReference type="Ensembl" id="ENSSAUP00010021088.1"/>
    </source>
</evidence>
<sequence>NNILERKTILINRLIQILPHCCVAHQDDFFKLQDQVEVGEVCLCLIHNLSTSQRA</sequence>
<name>A0A671V4L3_SPAAU</name>
<reference evidence="1" key="1">
    <citation type="submission" date="2021-04" db="EMBL/GenBank/DDBJ databases">
        <authorList>
            <consortium name="Wellcome Sanger Institute Data Sharing"/>
        </authorList>
    </citation>
    <scope>NUCLEOTIDE SEQUENCE [LARGE SCALE GENOMIC DNA]</scope>
</reference>
<dbReference type="Gene3D" id="3.40.50.300">
    <property type="entry name" value="P-loop containing nucleotide triphosphate hydrolases"/>
    <property type="match status" value="1"/>
</dbReference>
<accession>A0A671V4L3</accession>
<organism evidence="1 2">
    <name type="scientific">Sparus aurata</name>
    <name type="common">Gilthead sea bream</name>
    <dbReference type="NCBI Taxonomy" id="8175"/>
    <lineage>
        <taxon>Eukaryota</taxon>
        <taxon>Metazoa</taxon>
        <taxon>Chordata</taxon>
        <taxon>Craniata</taxon>
        <taxon>Vertebrata</taxon>
        <taxon>Euteleostomi</taxon>
        <taxon>Actinopterygii</taxon>
        <taxon>Neopterygii</taxon>
        <taxon>Teleostei</taxon>
        <taxon>Neoteleostei</taxon>
        <taxon>Acanthomorphata</taxon>
        <taxon>Eupercaria</taxon>
        <taxon>Spariformes</taxon>
        <taxon>Sparidae</taxon>
        <taxon>Sparus</taxon>
    </lineage>
</organism>
<dbReference type="InterPro" id="IPR027417">
    <property type="entry name" value="P-loop_NTPase"/>
</dbReference>
<proteinExistence type="predicted"/>
<dbReference type="InParanoid" id="A0A671V4L3"/>
<dbReference type="Ensembl" id="ENSSAUT00010022287.1">
    <property type="protein sequence ID" value="ENSSAUP00010021088.1"/>
    <property type="gene ID" value="ENSSAUG00010009380.1"/>
</dbReference>
<reference evidence="1" key="2">
    <citation type="submission" date="2025-08" db="UniProtKB">
        <authorList>
            <consortium name="Ensembl"/>
        </authorList>
    </citation>
    <scope>IDENTIFICATION</scope>
</reference>
<dbReference type="AlphaFoldDB" id="A0A671V4L3"/>